<evidence type="ECO:0008006" key="3">
    <source>
        <dbReference type="Google" id="ProtNLM"/>
    </source>
</evidence>
<reference evidence="1" key="1">
    <citation type="submission" date="2023-03" db="EMBL/GenBank/DDBJ databases">
        <title>Massive genome expansion in bonnet fungi (Mycena s.s.) driven by repeated elements and novel gene families across ecological guilds.</title>
        <authorList>
            <consortium name="Lawrence Berkeley National Laboratory"/>
            <person name="Harder C.B."/>
            <person name="Miyauchi S."/>
            <person name="Viragh M."/>
            <person name="Kuo A."/>
            <person name="Thoen E."/>
            <person name="Andreopoulos B."/>
            <person name="Lu D."/>
            <person name="Skrede I."/>
            <person name="Drula E."/>
            <person name="Henrissat B."/>
            <person name="Morin E."/>
            <person name="Kohler A."/>
            <person name="Barry K."/>
            <person name="LaButti K."/>
            <person name="Morin E."/>
            <person name="Salamov A."/>
            <person name="Lipzen A."/>
            <person name="Mereny Z."/>
            <person name="Hegedus B."/>
            <person name="Baldrian P."/>
            <person name="Stursova M."/>
            <person name="Weitz H."/>
            <person name="Taylor A."/>
            <person name="Grigoriev I.V."/>
            <person name="Nagy L.G."/>
            <person name="Martin F."/>
            <person name="Kauserud H."/>
        </authorList>
    </citation>
    <scope>NUCLEOTIDE SEQUENCE</scope>
    <source>
        <strain evidence="1">9284</strain>
    </source>
</reference>
<name>A0AAD7C9C9_9AGAR</name>
<protein>
    <recommendedName>
        <fullName evidence="3">F-box domain-containing protein</fullName>
    </recommendedName>
</protein>
<comment type="caution">
    <text evidence="1">The sequence shown here is derived from an EMBL/GenBank/DDBJ whole genome shotgun (WGS) entry which is preliminary data.</text>
</comment>
<proteinExistence type="predicted"/>
<dbReference type="Proteomes" id="UP001221142">
    <property type="component" value="Unassembled WGS sequence"/>
</dbReference>
<keyword evidence="2" id="KW-1185">Reference proteome</keyword>
<sequence>MATLDSFPPEIWLACWVLVSRRQLRGLSLVCKLFRSLCLPVLFAHQSAGAPGMKSRIDRIEHTHRLHRLALRLDKLAQPPYVSLVRSWRVTIDPVVHVHFSALRDRAYTKFLESLGSYRNLVSLEMTGILIDERVRTTLRALDNLEELKLNLCDVDPPVGALVQVERFTSSSNSGSRSDLHPQPVQRLDDYQIRLVDPTYLVELHLNAPAEGRWILNGALPNLQHLTLHPGLTHAELGWFLERCPALTSLVFHGLSTGFHDDMTPLSSHLVPHLSKLTAPVGMVVQFATGRPVNDVTLSHPWHTALEQANMHDILGQISQGTSSAIRILALPETKPMVATLVVVRQIFPALSELTLDLAAGVLPRIGVNRPEWSPRRNFVEGGNVRSPELDEETAFEGLPEISEDDEPVTISQTGCEELLQDIIDGLVDLPPNLRALRVRPPRRLHYCPAHEYSILAAADRWKLQERYPSLDIVAFGSSEICRAHSCVQPLIQGP</sequence>
<dbReference type="InterPro" id="IPR032675">
    <property type="entry name" value="LRR_dom_sf"/>
</dbReference>
<dbReference type="EMBL" id="JARKIF010000004">
    <property type="protein sequence ID" value="KAJ7642176.1"/>
    <property type="molecule type" value="Genomic_DNA"/>
</dbReference>
<gene>
    <name evidence="1" type="ORF">FB45DRAFT_901961</name>
</gene>
<evidence type="ECO:0000313" key="2">
    <source>
        <dbReference type="Proteomes" id="UP001221142"/>
    </source>
</evidence>
<evidence type="ECO:0000313" key="1">
    <source>
        <dbReference type="EMBL" id="KAJ7642176.1"/>
    </source>
</evidence>
<dbReference type="SUPFAM" id="SSF52047">
    <property type="entry name" value="RNI-like"/>
    <property type="match status" value="1"/>
</dbReference>
<dbReference type="Gene3D" id="3.80.10.10">
    <property type="entry name" value="Ribonuclease Inhibitor"/>
    <property type="match status" value="1"/>
</dbReference>
<organism evidence="1 2">
    <name type="scientific">Roridomyces roridus</name>
    <dbReference type="NCBI Taxonomy" id="1738132"/>
    <lineage>
        <taxon>Eukaryota</taxon>
        <taxon>Fungi</taxon>
        <taxon>Dikarya</taxon>
        <taxon>Basidiomycota</taxon>
        <taxon>Agaricomycotina</taxon>
        <taxon>Agaricomycetes</taxon>
        <taxon>Agaricomycetidae</taxon>
        <taxon>Agaricales</taxon>
        <taxon>Marasmiineae</taxon>
        <taxon>Mycenaceae</taxon>
        <taxon>Roridomyces</taxon>
    </lineage>
</organism>
<dbReference type="AlphaFoldDB" id="A0AAD7C9C9"/>
<accession>A0AAD7C9C9</accession>